<dbReference type="InterPro" id="IPR036681">
    <property type="entry name" value="PgpA-like_sf"/>
</dbReference>
<keyword evidence="1 2" id="KW-0812">Transmembrane</keyword>
<keyword evidence="1" id="KW-0460">Magnesium</keyword>
<evidence type="ECO:0000259" key="3">
    <source>
        <dbReference type="Pfam" id="PF04608"/>
    </source>
</evidence>
<keyword evidence="2" id="KW-1133">Transmembrane helix</keyword>
<dbReference type="InterPro" id="IPR026037">
    <property type="entry name" value="PgpA"/>
</dbReference>
<keyword evidence="1" id="KW-0595">Phospholipid degradation</keyword>
<evidence type="ECO:0000313" key="4">
    <source>
        <dbReference type="EMBL" id="RMW97838.1"/>
    </source>
</evidence>
<comment type="catalytic activity">
    <reaction evidence="1">
        <text>a 1,2-diacyl-sn-glycero-3-phospho-(1'-sn-glycero-3'-phosphate) + H2O = a 1,2-diacyl-sn-glycero-3-phospho-(1'-sn-glycerol) + phosphate</text>
        <dbReference type="Rhea" id="RHEA:33751"/>
        <dbReference type="ChEBI" id="CHEBI:15377"/>
        <dbReference type="ChEBI" id="CHEBI:43474"/>
        <dbReference type="ChEBI" id="CHEBI:60110"/>
        <dbReference type="ChEBI" id="CHEBI:64716"/>
        <dbReference type="EC" id="3.1.3.27"/>
    </reaction>
</comment>
<dbReference type="EMBL" id="RDQM01000008">
    <property type="protein sequence ID" value="RMW97838.1"/>
    <property type="molecule type" value="Genomic_DNA"/>
</dbReference>
<feature type="domain" description="YutG/PgpA" evidence="3">
    <location>
        <begin position="19"/>
        <end position="161"/>
    </location>
</feature>
<gene>
    <name evidence="4" type="ORF">EBQ26_07370</name>
</gene>
<dbReference type="UniPathway" id="UPA00084">
    <property type="reaction ID" value="UER00504"/>
</dbReference>
<organism evidence="4 5">
    <name type="scientific">Allofranklinella schreckenbergeri</name>
    <dbReference type="NCBI Taxonomy" id="1076744"/>
    <lineage>
        <taxon>Bacteria</taxon>
        <taxon>Pseudomonadati</taxon>
        <taxon>Pseudomonadota</taxon>
        <taxon>Betaproteobacteria</taxon>
        <taxon>Burkholderiales</taxon>
        <taxon>Comamonadaceae</taxon>
        <taxon>Allofranklinella</taxon>
    </lineage>
</organism>
<accession>A0A3M6Q5Z1</accession>
<evidence type="ECO:0000256" key="2">
    <source>
        <dbReference type="SAM" id="Phobius"/>
    </source>
</evidence>
<comment type="caution">
    <text evidence="4">The sequence shown here is derived from an EMBL/GenBank/DDBJ whole genome shotgun (WGS) entry which is preliminary data.</text>
</comment>
<dbReference type="CDD" id="cd06971">
    <property type="entry name" value="PgpA"/>
    <property type="match status" value="1"/>
</dbReference>
<keyword evidence="1" id="KW-1208">Phospholipid metabolism</keyword>
<keyword evidence="1 2" id="KW-0472">Membrane</keyword>
<dbReference type="EC" id="3.1.3.27" evidence="1"/>
<comment type="pathway">
    <text evidence="1">Phospholipid metabolism; phosphatidylglycerol biosynthesis; phosphatidylglycerol from CDP-diacylglycerol: step 2/2.</text>
</comment>
<dbReference type="PANTHER" id="PTHR36305">
    <property type="entry name" value="PHOSPHATIDYLGLYCEROPHOSPHATASE A"/>
    <property type="match status" value="1"/>
</dbReference>
<dbReference type="Proteomes" id="UP000267521">
    <property type="component" value="Unassembled WGS sequence"/>
</dbReference>
<feature type="transmembrane region" description="Helical" evidence="2">
    <location>
        <begin position="92"/>
        <end position="119"/>
    </location>
</feature>
<dbReference type="Pfam" id="PF04608">
    <property type="entry name" value="PgpA"/>
    <property type="match status" value="1"/>
</dbReference>
<proteinExistence type="predicted"/>
<name>A0A3M6Q5Z1_9BURK</name>
<protein>
    <recommendedName>
        <fullName evidence="1">Phosphatidylglycerophosphatase A</fullName>
        <ecNumber evidence="1">3.1.3.27</ecNumber>
    </recommendedName>
    <alternativeName>
        <fullName evidence="1">Phosphatidylglycerolphosphate phosphatase A</fullName>
    </alternativeName>
</protein>
<dbReference type="InterPro" id="IPR007686">
    <property type="entry name" value="YutG/PgpA"/>
</dbReference>
<comment type="subcellular location">
    <subcellularLocation>
        <location evidence="1">Cell inner membrane</location>
        <topology evidence="1">Multi-pass membrane protein</topology>
    </subcellularLocation>
</comment>
<dbReference type="GO" id="GO:0009395">
    <property type="term" value="P:phospholipid catabolic process"/>
    <property type="evidence" value="ECO:0007669"/>
    <property type="project" value="UniProtKB-KW"/>
</dbReference>
<dbReference type="PANTHER" id="PTHR36305:SF1">
    <property type="entry name" value="PHOSPHATIDYLGLYCEROPHOSPHATASE A"/>
    <property type="match status" value="1"/>
</dbReference>
<feature type="transmembrane region" description="Helical" evidence="2">
    <location>
        <begin position="54"/>
        <end position="71"/>
    </location>
</feature>
<keyword evidence="1" id="KW-0378">Hydrolase</keyword>
<dbReference type="GO" id="GO:0046872">
    <property type="term" value="F:metal ion binding"/>
    <property type="evidence" value="ECO:0007669"/>
    <property type="project" value="UniProtKB-KW"/>
</dbReference>
<comment type="function">
    <text evidence="1">Lipid phosphatase which dephosphorylates phosphatidylglycerophosphate (PGP) to phosphatidylglycerol (PG).</text>
</comment>
<evidence type="ECO:0000313" key="5">
    <source>
        <dbReference type="Proteomes" id="UP000267521"/>
    </source>
</evidence>
<comment type="cofactor">
    <cofactor evidence="1">
        <name>Mg(2+)</name>
        <dbReference type="ChEBI" id="CHEBI:18420"/>
    </cofactor>
</comment>
<dbReference type="PIRSF" id="PIRSF006162">
    <property type="entry name" value="PgpA"/>
    <property type="match status" value="1"/>
</dbReference>
<sequence length="168" mass="19057">MTARTRLPLRFLKHPAHAIALGMGSGLSRFAPGTVGTLWAWLLYKLVLERLSDPAMALWLILACVVGWWACKRTMESLQSADPGCIVWDEMLAFWLVLWLLAPASWGLELLAFALFRFFDAAKPQPVRWADQYFKSMGWRGAWGVLWDDLIAAACTLLVLACWLRLFD</sequence>
<dbReference type="SUPFAM" id="SSF101307">
    <property type="entry name" value="YutG-like"/>
    <property type="match status" value="1"/>
</dbReference>
<dbReference type="GO" id="GO:0005886">
    <property type="term" value="C:plasma membrane"/>
    <property type="evidence" value="ECO:0007669"/>
    <property type="project" value="UniProtKB-SubCell"/>
</dbReference>
<keyword evidence="1" id="KW-1003">Cell membrane</keyword>
<feature type="transmembrane region" description="Helical" evidence="2">
    <location>
        <begin position="20"/>
        <end position="42"/>
    </location>
</feature>
<keyword evidence="1" id="KW-0443">Lipid metabolism</keyword>
<keyword evidence="1" id="KW-0479">Metal-binding</keyword>
<reference evidence="4 5" key="1">
    <citation type="submission" date="2018-10" db="EMBL/GenBank/DDBJ databases">
        <title>Comamonadaceae CDC group NO-1 genome sequencing and assembly.</title>
        <authorList>
            <person name="Bernier A.-M."/>
            <person name="Bernard K."/>
        </authorList>
    </citation>
    <scope>NUCLEOTIDE SEQUENCE [LARGE SCALE GENOMIC DNA]</scope>
    <source>
        <strain evidence="4 5">NML970147</strain>
    </source>
</reference>
<dbReference type="RefSeq" id="WP_122238375.1">
    <property type="nucleotide sequence ID" value="NZ_RDQM01000008.1"/>
</dbReference>
<dbReference type="GO" id="GO:0006655">
    <property type="term" value="P:phosphatidylglycerol biosynthetic process"/>
    <property type="evidence" value="ECO:0007669"/>
    <property type="project" value="UniProtKB-UniPathway"/>
</dbReference>
<keyword evidence="1" id="KW-0442">Lipid degradation</keyword>
<keyword evidence="1" id="KW-0997">Cell inner membrane</keyword>
<feature type="transmembrane region" description="Helical" evidence="2">
    <location>
        <begin position="150"/>
        <end position="167"/>
    </location>
</feature>
<evidence type="ECO:0000256" key="1">
    <source>
        <dbReference type="PIRNR" id="PIRNR006162"/>
    </source>
</evidence>
<dbReference type="GO" id="GO:0008962">
    <property type="term" value="F:phosphatidylglycerophosphatase activity"/>
    <property type="evidence" value="ECO:0007669"/>
    <property type="project" value="UniProtKB-EC"/>
</dbReference>
<dbReference type="AlphaFoldDB" id="A0A3M6Q5Z1"/>